<evidence type="ECO:0000313" key="3">
    <source>
        <dbReference type="Proteomes" id="UP000308802"/>
    </source>
</evidence>
<dbReference type="PANTHER" id="PTHR21705:SF11">
    <property type="entry name" value="FHIP FAMILY PROTEIN CG3558"/>
    <property type="match status" value="1"/>
</dbReference>
<dbReference type="Proteomes" id="UP000308802">
    <property type="component" value="Unassembled WGS sequence"/>
</dbReference>
<dbReference type="AlphaFoldDB" id="A0A4V4IPR0"/>
<feature type="compositionally biased region" description="Polar residues" evidence="1">
    <location>
        <begin position="726"/>
        <end position="754"/>
    </location>
</feature>
<comment type="caution">
    <text evidence="2">The sequence shown here is derived from an EMBL/GenBank/DDBJ whole genome shotgun (WGS) entry which is preliminary data.</text>
</comment>
<dbReference type="Pfam" id="PF10257">
    <property type="entry name" value="RAI16-like"/>
    <property type="match status" value="1"/>
</dbReference>
<protein>
    <recommendedName>
        <fullName evidence="4">Retinoic acid induced 16-like protein-domain-containing protein</fullName>
    </recommendedName>
</protein>
<evidence type="ECO:0008006" key="4">
    <source>
        <dbReference type="Google" id="ProtNLM"/>
    </source>
</evidence>
<feature type="compositionally biased region" description="Low complexity" evidence="1">
    <location>
        <begin position="779"/>
        <end position="801"/>
    </location>
</feature>
<organism evidence="2 3">
    <name type="scientific">Aureobasidium pullulans</name>
    <name type="common">Black yeast</name>
    <name type="synonym">Pullularia pullulans</name>
    <dbReference type="NCBI Taxonomy" id="5580"/>
    <lineage>
        <taxon>Eukaryota</taxon>
        <taxon>Fungi</taxon>
        <taxon>Dikarya</taxon>
        <taxon>Ascomycota</taxon>
        <taxon>Pezizomycotina</taxon>
        <taxon>Dothideomycetes</taxon>
        <taxon>Dothideomycetidae</taxon>
        <taxon>Dothideales</taxon>
        <taxon>Saccotheciaceae</taxon>
        <taxon>Aureobasidium</taxon>
    </lineage>
</organism>
<gene>
    <name evidence="2" type="ORF">D6D19_09270</name>
</gene>
<evidence type="ECO:0000256" key="1">
    <source>
        <dbReference type="SAM" id="MobiDB-lite"/>
    </source>
</evidence>
<evidence type="ECO:0000313" key="2">
    <source>
        <dbReference type="EMBL" id="THW66777.1"/>
    </source>
</evidence>
<feature type="region of interest" description="Disordered" evidence="1">
    <location>
        <begin position="724"/>
        <end position="819"/>
    </location>
</feature>
<dbReference type="EMBL" id="QZAO01000499">
    <property type="protein sequence ID" value="THW66777.1"/>
    <property type="molecule type" value="Genomic_DNA"/>
</dbReference>
<sequence>MRQKGTCNDIDSHANKLKQSRAVKKKVDLAFSRLSMDFWTKLIGGVSNNKSATAAASSPQQRLQRFRRAYNPILQLCGRPQTLASHGPALDQLYSSLQKITALLAEESRTPAPHLCLNFAQSSQVYSVVARAASTSRDERLVRQATLLFSLLLESEDEDFVASAAFARSFMRFALRVIDSNSGVYGEDIEADVVELLFAVVAKIRIQPNILGVWFSSSATKDDSQKDPNHFAGQTQKDDFPLCYLLIDRIHHDGRIGDFARTGLLYIFEAVDNSTHLEDWIIESDLPTLMASGLGALYSQLSRELSILHDHDRLPMILALSDYVDAQQTSSTESIFSPTHATHMATFLSHLAFWQDVLEHCKSESVKTTLLDHFRILFLQQLLYPSLLQSSDTDGGSSVAVLTYLTNIFESLDHPDLTRLILQYLLAVPDAQSEPISPTVQRRQSTLMLLSQSQSDEDKFEPTLFSLVDLILNGVRSQNPQTVVAAMKLSSVMLTRHRKYTTPTLLQSKSTLSADEKRTIQALCIETDNLVQIATDLGGEPDVDEAYATACQDITVPLEVQLANKIAEQSSVLKVLSHDPYIQSITDLFGSFLTNSVDVNLALTEATICLASCANVGLDGWLAVPRTEYQATSLEPRTEYQATSLEPTFDNSSLDQEEAASLRLLQSVYSQQRREDSQDPLLPSTLRALRGQVDRIRLDIPILDCLIEKRVAILGGAGREELITQPKVSTNSNRQSTESSRPTENRQIQRLQAGSRQRSSSRESSISRSSTPARVRDGSLSSVPPRSSSLPQTPQSQQQNSIFRPPPPESPEEESWPVENLSVQTESKQNEAQMLRSKIRFNPGQLSEQNTIFEYAAGSTAHVSTGDSDDPESREATLSHIVTNIVILQHFVLELAAVMRTRAIVFEEVAFT</sequence>
<reference evidence="2 3" key="1">
    <citation type="submission" date="2018-10" db="EMBL/GenBank/DDBJ databases">
        <title>Fifty Aureobasidium pullulans genomes reveal a recombining polyextremotolerant generalist.</title>
        <authorList>
            <person name="Gostincar C."/>
            <person name="Turk M."/>
            <person name="Zajc J."/>
            <person name="Gunde-Cimerman N."/>
        </authorList>
    </citation>
    <scope>NUCLEOTIDE SEQUENCE [LARGE SCALE GENOMIC DNA]</scope>
    <source>
        <strain evidence="2 3">EXF-10659</strain>
    </source>
</reference>
<feature type="compositionally biased region" description="Low complexity" evidence="1">
    <location>
        <begin position="755"/>
        <end position="770"/>
    </location>
</feature>
<name>A0A4V4IPR0_AURPU</name>
<dbReference type="PANTHER" id="PTHR21705">
    <property type="entry name" value="RAI16 PROTEIN-RELATED"/>
    <property type="match status" value="1"/>
</dbReference>
<dbReference type="InterPro" id="IPR019384">
    <property type="entry name" value="FHIP"/>
</dbReference>
<proteinExistence type="predicted"/>
<accession>A0A4V4IPR0</accession>